<dbReference type="Proteomes" id="UP000424527">
    <property type="component" value="Unassembled WGS sequence"/>
</dbReference>
<dbReference type="Pfam" id="PF08513">
    <property type="entry name" value="LisH"/>
    <property type="match status" value="1"/>
</dbReference>
<feature type="compositionally biased region" description="Basic residues" evidence="1">
    <location>
        <begin position="236"/>
        <end position="247"/>
    </location>
</feature>
<reference evidence="2 3" key="1">
    <citation type="submission" date="2019-07" db="EMBL/GenBank/DDBJ databases">
        <title>Chromosome genome assembly for large yellow croaker.</title>
        <authorList>
            <person name="Xiao S."/>
        </authorList>
    </citation>
    <scope>NUCLEOTIDE SEQUENCE [LARGE SCALE GENOMIC DNA]</scope>
    <source>
        <strain evidence="2">JMULYC20181020</strain>
        <tissue evidence="2">Muscle</tissue>
    </source>
</reference>
<gene>
    <name evidence="2" type="ORF">D5F01_LYC15673</name>
</gene>
<feature type="compositionally biased region" description="Polar residues" evidence="1">
    <location>
        <begin position="146"/>
        <end position="156"/>
    </location>
</feature>
<comment type="caution">
    <text evidence="2">The sequence shown here is derived from an EMBL/GenBank/DDBJ whole genome shotgun (WGS) entry which is preliminary data.</text>
</comment>
<keyword evidence="3" id="KW-1185">Reference proteome</keyword>
<dbReference type="SMART" id="SM00667">
    <property type="entry name" value="LisH"/>
    <property type="match status" value="1"/>
</dbReference>
<dbReference type="InterPro" id="IPR006594">
    <property type="entry name" value="LisH"/>
</dbReference>
<dbReference type="PROSITE" id="PS50896">
    <property type="entry name" value="LISH"/>
    <property type="match status" value="1"/>
</dbReference>
<evidence type="ECO:0000313" key="2">
    <source>
        <dbReference type="EMBL" id="KAE8285993.1"/>
    </source>
</evidence>
<feature type="compositionally biased region" description="Acidic residues" evidence="1">
    <location>
        <begin position="86"/>
        <end position="96"/>
    </location>
</feature>
<dbReference type="EMBL" id="REGW02000015">
    <property type="protein sequence ID" value="KAE8285993.1"/>
    <property type="molecule type" value="Genomic_DNA"/>
</dbReference>
<feature type="region of interest" description="Disordered" evidence="1">
    <location>
        <begin position="57"/>
        <end position="203"/>
    </location>
</feature>
<evidence type="ECO:0000313" key="3">
    <source>
        <dbReference type="Proteomes" id="UP000424527"/>
    </source>
</evidence>
<sequence>MSVNASEHELNQLIYRHLKEHGFHSAADELQRHSPQGETKTSASLLDIYVSWLKDSKDKRKTGSAIQSRTPAKATRIQPAPTSNQTEDDSSSDIEELSQSLLPQTPPASSKKSASAAGVKPVVAASPNKKKLANPFAPVHAAPGESSDTTDISENEGNPPAVSVPAKRKESEGKSAVKVKKTPTKAKVAAAGGDDSDSDSSLDVEKWKKLVLQMTDSDVAKMDTINALDSSTPPPLKKRVRKPRAKPPAKTDTPAQQSKGRW</sequence>
<feature type="compositionally biased region" description="Low complexity" evidence="1">
    <location>
        <begin position="97"/>
        <end position="127"/>
    </location>
</feature>
<dbReference type="AlphaFoldDB" id="A0A6G0I3V6"/>
<evidence type="ECO:0000256" key="1">
    <source>
        <dbReference type="SAM" id="MobiDB-lite"/>
    </source>
</evidence>
<accession>A0A6G0I3V6</accession>
<proteinExistence type="predicted"/>
<protein>
    <submittedName>
        <fullName evidence="2">Uncharacterized protein</fullName>
    </submittedName>
</protein>
<organism evidence="2 3">
    <name type="scientific">Larimichthys crocea</name>
    <name type="common">Large yellow croaker</name>
    <name type="synonym">Pseudosciaena crocea</name>
    <dbReference type="NCBI Taxonomy" id="215358"/>
    <lineage>
        <taxon>Eukaryota</taxon>
        <taxon>Metazoa</taxon>
        <taxon>Chordata</taxon>
        <taxon>Craniata</taxon>
        <taxon>Vertebrata</taxon>
        <taxon>Euteleostomi</taxon>
        <taxon>Actinopterygii</taxon>
        <taxon>Neopterygii</taxon>
        <taxon>Teleostei</taxon>
        <taxon>Neoteleostei</taxon>
        <taxon>Acanthomorphata</taxon>
        <taxon>Eupercaria</taxon>
        <taxon>Sciaenidae</taxon>
        <taxon>Larimichthys</taxon>
    </lineage>
</organism>
<name>A0A6G0I3V6_LARCR</name>
<feature type="region of interest" description="Disordered" evidence="1">
    <location>
        <begin position="218"/>
        <end position="262"/>
    </location>
</feature>
<dbReference type="Gene3D" id="1.20.960.30">
    <property type="match status" value="1"/>
</dbReference>